<dbReference type="AlphaFoldDB" id="A0A3Q7J983"/>
<protein>
    <submittedName>
        <fullName evidence="1">Uncharacterized protein</fullName>
    </submittedName>
</protein>
<dbReference type="InParanoid" id="A0A3Q7J983"/>
<keyword evidence="2" id="KW-1185">Reference proteome</keyword>
<reference evidence="1" key="2">
    <citation type="submission" date="2019-01" db="UniProtKB">
        <authorList>
            <consortium name="EnsemblPlants"/>
        </authorList>
    </citation>
    <scope>IDENTIFICATION</scope>
    <source>
        <strain evidence="1">cv. Heinz 1706</strain>
    </source>
</reference>
<evidence type="ECO:0000313" key="1">
    <source>
        <dbReference type="EnsemblPlants" id="Solyc12g042110.2.1"/>
    </source>
</evidence>
<accession>A0A3Q7J983</accession>
<sequence>MYSSCFQKTPISANFIGKIEGVELKSQMGKRKEFTVILARNIGISGYEDLSLQRRFNSTIRINPTYPHALKLISWATTNKDVLVGNVSGNFAGSSTALNKNLNHQRVISIAELAKTASVRVFHIEAEISISASYFLLISFCK</sequence>
<dbReference type="STRING" id="4081.A0A3Q7J983"/>
<proteinExistence type="predicted"/>
<dbReference type="Gramene" id="Solyc12g042110.2.1">
    <property type="protein sequence ID" value="Solyc12g042110.2.1"/>
    <property type="gene ID" value="Solyc12g042110.2"/>
</dbReference>
<evidence type="ECO:0000313" key="2">
    <source>
        <dbReference type="Proteomes" id="UP000004994"/>
    </source>
</evidence>
<dbReference type="PaxDb" id="4081-Solyc12g042110.1.1"/>
<dbReference type="EnsemblPlants" id="Solyc12g042110.2.1">
    <property type="protein sequence ID" value="Solyc12g042110.2.1"/>
    <property type="gene ID" value="Solyc12g042110.2"/>
</dbReference>
<dbReference type="Proteomes" id="UP000004994">
    <property type="component" value="Chromosome 12"/>
</dbReference>
<name>A0A3Q7J983_SOLLC</name>
<reference evidence="1" key="1">
    <citation type="journal article" date="2012" name="Nature">
        <title>The tomato genome sequence provides insights into fleshy fruit evolution.</title>
        <authorList>
            <consortium name="Tomato Genome Consortium"/>
        </authorList>
    </citation>
    <scope>NUCLEOTIDE SEQUENCE [LARGE SCALE GENOMIC DNA]</scope>
    <source>
        <strain evidence="1">cv. Heinz 1706</strain>
    </source>
</reference>
<organism evidence="1">
    <name type="scientific">Solanum lycopersicum</name>
    <name type="common">Tomato</name>
    <name type="synonym">Lycopersicon esculentum</name>
    <dbReference type="NCBI Taxonomy" id="4081"/>
    <lineage>
        <taxon>Eukaryota</taxon>
        <taxon>Viridiplantae</taxon>
        <taxon>Streptophyta</taxon>
        <taxon>Embryophyta</taxon>
        <taxon>Tracheophyta</taxon>
        <taxon>Spermatophyta</taxon>
        <taxon>Magnoliopsida</taxon>
        <taxon>eudicotyledons</taxon>
        <taxon>Gunneridae</taxon>
        <taxon>Pentapetalae</taxon>
        <taxon>asterids</taxon>
        <taxon>lamiids</taxon>
        <taxon>Solanales</taxon>
        <taxon>Solanaceae</taxon>
        <taxon>Solanoideae</taxon>
        <taxon>Solaneae</taxon>
        <taxon>Solanum</taxon>
        <taxon>Solanum subgen. Lycopersicon</taxon>
    </lineage>
</organism>